<evidence type="ECO:0000256" key="4">
    <source>
        <dbReference type="ARBA" id="ARBA00023064"/>
    </source>
</evidence>
<keyword evidence="3 7" id="KW-0560">Oxidoreductase</keyword>
<feature type="region of interest" description="Disordered" evidence="5">
    <location>
        <begin position="1"/>
        <end position="37"/>
    </location>
</feature>
<dbReference type="SMART" id="SM01350">
    <property type="entry name" value="6PGD"/>
    <property type="match status" value="1"/>
</dbReference>
<gene>
    <name evidence="7" type="primary">gnd</name>
    <name evidence="7" type="ORF">ACFPP9_12565</name>
</gene>
<dbReference type="RefSeq" id="WP_266344404.1">
    <property type="nucleotide sequence ID" value="NZ_JAPKNH010000004.1"/>
</dbReference>
<feature type="compositionally biased region" description="Basic residues" evidence="5">
    <location>
        <begin position="1"/>
        <end position="14"/>
    </location>
</feature>
<dbReference type="InterPro" id="IPR008927">
    <property type="entry name" value="6-PGluconate_DH-like_C_sf"/>
</dbReference>
<keyword evidence="8" id="KW-1185">Reference proteome</keyword>
<comment type="caution">
    <text evidence="7">The sequence shown here is derived from an EMBL/GenBank/DDBJ whole genome shotgun (WGS) entry which is preliminary data.</text>
</comment>
<evidence type="ECO:0000256" key="2">
    <source>
        <dbReference type="ARBA" id="ARBA00008419"/>
    </source>
</evidence>
<dbReference type="InterPro" id="IPR006183">
    <property type="entry name" value="Pgluconate_DH"/>
</dbReference>
<dbReference type="NCBIfam" id="NF007161">
    <property type="entry name" value="PRK09599.1"/>
    <property type="match status" value="1"/>
</dbReference>
<dbReference type="PANTHER" id="PTHR11811">
    <property type="entry name" value="6-PHOSPHOGLUCONATE DEHYDROGENASE"/>
    <property type="match status" value="1"/>
</dbReference>
<dbReference type="Proteomes" id="UP001596150">
    <property type="component" value="Unassembled WGS sequence"/>
</dbReference>
<dbReference type="EMBL" id="JBHSML010000003">
    <property type="protein sequence ID" value="MFC5516608.1"/>
    <property type="molecule type" value="Genomic_DNA"/>
</dbReference>
<dbReference type="SUPFAM" id="SSF51735">
    <property type="entry name" value="NAD(P)-binding Rossmann-fold domains"/>
    <property type="match status" value="1"/>
</dbReference>
<dbReference type="InterPro" id="IPR036291">
    <property type="entry name" value="NAD(P)-bd_dom_sf"/>
</dbReference>
<dbReference type="Pfam" id="PF03446">
    <property type="entry name" value="NAD_binding_2"/>
    <property type="match status" value="1"/>
</dbReference>
<dbReference type="PRINTS" id="PR00076">
    <property type="entry name" value="6PGDHDRGNASE"/>
</dbReference>
<dbReference type="InterPro" id="IPR004849">
    <property type="entry name" value="6DGDH_YqeC"/>
</dbReference>
<feature type="domain" description="6-phosphogluconate dehydrogenase C-terminal" evidence="6">
    <location>
        <begin position="227"/>
        <end position="380"/>
    </location>
</feature>
<dbReference type="GO" id="GO:0016491">
    <property type="term" value="F:oxidoreductase activity"/>
    <property type="evidence" value="ECO:0007669"/>
    <property type="project" value="UniProtKB-KW"/>
</dbReference>
<comment type="similarity">
    <text evidence="2">Belongs to the 6-phosphogluconate dehydrogenase family.</text>
</comment>
<evidence type="ECO:0000259" key="6">
    <source>
        <dbReference type="SMART" id="SM01350"/>
    </source>
</evidence>
<organism evidence="7 8">
    <name type="scientific">Kaistia terrae</name>
    <dbReference type="NCBI Taxonomy" id="537017"/>
    <lineage>
        <taxon>Bacteria</taxon>
        <taxon>Pseudomonadati</taxon>
        <taxon>Pseudomonadota</taxon>
        <taxon>Alphaproteobacteria</taxon>
        <taxon>Hyphomicrobiales</taxon>
        <taxon>Kaistiaceae</taxon>
        <taxon>Kaistia</taxon>
    </lineage>
</organism>
<name>A0ABW0PWU8_9HYPH</name>
<dbReference type="InterPro" id="IPR006114">
    <property type="entry name" value="6PGDH_C"/>
</dbReference>
<dbReference type="Gene3D" id="1.10.1040.10">
    <property type="entry name" value="N-(1-d-carboxylethyl)-l-norvaline Dehydrogenase, domain 2"/>
    <property type="match status" value="1"/>
</dbReference>
<dbReference type="Pfam" id="PF00393">
    <property type="entry name" value="6PGD"/>
    <property type="match status" value="1"/>
</dbReference>
<comment type="pathway">
    <text evidence="1">Carbohydrate degradation; pentose phosphate pathway.</text>
</comment>
<evidence type="ECO:0000256" key="1">
    <source>
        <dbReference type="ARBA" id="ARBA00004959"/>
    </source>
</evidence>
<reference evidence="8" key="1">
    <citation type="journal article" date="2019" name="Int. J. Syst. Evol. Microbiol.">
        <title>The Global Catalogue of Microorganisms (GCM) 10K type strain sequencing project: providing services to taxonomists for standard genome sequencing and annotation.</title>
        <authorList>
            <consortium name="The Broad Institute Genomics Platform"/>
            <consortium name="The Broad Institute Genome Sequencing Center for Infectious Disease"/>
            <person name="Wu L."/>
            <person name="Ma J."/>
        </authorList>
    </citation>
    <scope>NUCLEOTIDE SEQUENCE [LARGE SCALE GENOMIC DNA]</scope>
    <source>
        <strain evidence="8">KACC 12633</strain>
    </source>
</reference>
<sequence>MRRRYLSRSLRRGKDRTVDPNSPRTPHSQNSPSTLSQGTIEMQIGVIGLGRMGGNIARRLMRAGHRCVVYDRNPTAGESLALEGAIVVRSLEDMVSSLTEGPRAIWLMLPAGKITEDTITELEGLVQADDILIDGGNAFYKDDIRRARHLAQKGIRYVDCGTSGGVWGLERGYCMMIGGAKDAVDYLDPIFATLAPGIGNIPRTPGLGEAISQAEHGYIHTGPAGSGHFVKMIHNGIEYGLMQAYAEGFDILRNKDSDELPEDERFTLDIAQIAEVWRRGSVVTSWLLDLGAAALARDPQLEEFSGFVQDSGEGRWTVQAAIEEAVPADVLTASLYARFRTRMELHFGDKMLSAMRFGFGGHLEGKSPIVPLATTREPASDAGE</sequence>
<dbReference type="InterPro" id="IPR006115">
    <property type="entry name" value="6PGDH_NADP-bd"/>
</dbReference>
<evidence type="ECO:0000256" key="5">
    <source>
        <dbReference type="SAM" id="MobiDB-lite"/>
    </source>
</evidence>
<evidence type="ECO:0000313" key="7">
    <source>
        <dbReference type="EMBL" id="MFC5516608.1"/>
    </source>
</evidence>
<proteinExistence type="inferred from homology"/>
<evidence type="ECO:0000313" key="8">
    <source>
        <dbReference type="Proteomes" id="UP001596150"/>
    </source>
</evidence>
<protein>
    <submittedName>
        <fullName evidence="7">Phosphogluconate dehydrogenase (NAD(+)-dependent, decarboxylating)</fullName>
        <ecNumber evidence="7">1.1.1.343</ecNumber>
    </submittedName>
</protein>
<dbReference type="InterPro" id="IPR013328">
    <property type="entry name" value="6PGD_dom2"/>
</dbReference>
<accession>A0ABW0PWU8</accession>
<keyword evidence="4" id="KW-0311">Gluconate utilization</keyword>
<dbReference type="SUPFAM" id="SSF48179">
    <property type="entry name" value="6-phosphogluconate dehydrogenase C-terminal domain-like"/>
    <property type="match status" value="1"/>
</dbReference>
<dbReference type="Gene3D" id="3.40.50.720">
    <property type="entry name" value="NAD(P)-binding Rossmann-like Domain"/>
    <property type="match status" value="1"/>
</dbReference>
<feature type="compositionally biased region" description="Polar residues" evidence="5">
    <location>
        <begin position="19"/>
        <end position="37"/>
    </location>
</feature>
<evidence type="ECO:0000256" key="3">
    <source>
        <dbReference type="ARBA" id="ARBA00023002"/>
    </source>
</evidence>
<dbReference type="NCBIfam" id="TIGR00872">
    <property type="entry name" value="gnd_rel"/>
    <property type="match status" value="1"/>
</dbReference>
<dbReference type="EC" id="1.1.1.343" evidence="7"/>